<dbReference type="GO" id="GO:0022857">
    <property type="term" value="F:transmembrane transporter activity"/>
    <property type="evidence" value="ECO:0007669"/>
    <property type="project" value="InterPro"/>
</dbReference>
<dbReference type="KEGG" id="aac:Aaci_0619"/>
<gene>
    <name evidence="7" type="ordered locus">Aaci_0619</name>
</gene>
<feature type="transmembrane region" description="Helical" evidence="6">
    <location>
        <begin position="348"/>
        <end position="369"/>
    </location>
</feature>
<feature type="transmembrane region" description="Helical" evidence="6">
    <location>
        <begin position="399"/>
        <end position="415"/>
    </location>
</feature>
<evidence type="ECO:0000256" key="6">
    <source>
        <dbReference type="SAM" id="Phobius"/>
    </source>
</evidence>
<feature type="transmembrane region" description="Helical" evidence="6">
    <location>
        <begin position="155"/>
        <end position="174"/>
    </location>
</feature>
<dbReference type="InterPro" id="IPR050367">
    <property type="entry name" value="APC_superfamily"/>
</dbReference>
<feature type="transmembrane region" description="Helical" evidence="6">
    <location>
        <begin position="376"/>
        <end position="393"/>
    </location>
</feature>
<feature type="transmembrane region" description="Helical" evidence="6">
    <location>
        <begin position="96"/>
        <end position="122"/>
    </location>
</feature>
<keyword evidence="8" id="KW-1185">Reference proteome</keyword>
<dbReference type="Gene3D" id="1.20.1740.10">
    <property type="entry name" value="Amino acid/polyamine transporter I"/>
    <property type="match status" value="1"/>
</dbReference>
<feature type="transmembrane region" description="Helical" evidence="6">
    <location>
        <begin position="186"/>
        <end position="205"/>
    </location>
</feature>
<evidence type="ECO:0000256" key="4">
    <source>
        <dbReference type="ARBA" id="ARBA00022989"/>
    </source>
</evidence>
<organism evidence="7 8">
    <name type="scientific">Alicyclobacillus acidocaldarius subsp. acidocaldarius (strain ATCC 27009 / DSM 446 / BCRC 14685 / JCM 5260 / KCTC 1825 / NBRC 15652 / NCIMB 11725 / NRRL B-14509 / 104-IA)</name>
    <name type="common">Bacillus acidocaldarius</name>
    <dbReference type="NCBI Taxonomy" id="521098"/>
    <lineage>
        <taxon>Bacteria</taxon>
        <taxon>Bacillati</taxon>
        <taxon>Bacillota</taxon>
        <taxon>Bacilli</taxon>
        <taxon>Bacillales</taxon>
        <taxon>Alicyclobacillaceae</taxon>
        <taxon>Alicyclobacillus</taxon>
    </lineage>
</organism>
<dbReference type="PIRSF" id="PIRSF006060">
    <property type="entry name" value="AA_transporter"/>
    <property type="match status" value="1"/>
</dbReference>
<proteinExistence type="predicted"/>
<dbReference type="STRING" id="521098.Aaci_0619"/>
<protein>
    <submittedName>
        <fullName evidence="7">Amino acid permease-associated region</fullName>
    </submittedName>
</protein>
<dbReference type="GO" id="GO:0005886">
    <property type="term" value="C:plasma membrane"/>
    <property type="evidence" value="ECO:0007669"/>
    <property type="project" value="UniProtKB-SubCell"/>
</dbReference>
<reference evidence="7 8" key="2">
    <citation type="journal article" date="2010" name="Stand. Genomic Sci.">
        <title>Complete genome sequence of Alicyclobacillus acidocaldarius type strain (104-IA).</title>
        <authorList>
            <person name="Mavromatis K."/>
            <person name="Sikorski J."/>
            <person name="Lapidus A."/>
            <person name="Glavina Del Rio T."/>
            <person name="Copeland A."/>
            <person name="Tice H."/>
            <person name="Cheng J.F."/>
            <person name="Lucas S."/>
            <person name="Chen F."/>
            <person name="Nolan M."/>
            <person name="Bruce D."/>
            <person name="Goodwin L."/>
            <person name="Pitluck S."/>
            <person name="Ivanova N."/>
            <person name="Ovchinnikova G."/>
            <person name="Pati A."/>
            <person name="Chen A."/>
            <person name="Palaniappan K."/>
            <person name="Land M."/>
            <person name="Hauser L."/>
            <person name="Chang Y.J."/>
            <person name="Jeffries C.D."/>
            <person name="Chain P."/>
            <person name="Meincke L."/>
            <person name="Sims D."/>
            <person name="Chertkov O."/>
            <person name="Han C."/>
            <person name="Brettin T."/>
            <person name="Detter J.C."/>
            <person name="Wahrenburg C."/>
            <person name="Rohde M."/>
            <person name="Pukall R."/>
            <person name="Goker M."/>
            <person name="Bristow J."/>
            <person name="Eisen J.A."/>
            <person name="Markowitz V."/>
            <person name="Hugenholtz P."/>
            <person name="Klenk H.P."/>
            <person name="Kyrpides N.C."/>
        </authorList>
    </citation>
    <scope>NUCLEOTIDE SEQUENCE [LARGE SCALE GENOMIC DNA]</scope>
    <source>
        <strain evidence="8">ATCC 27009 / DSM 446 / BCRC 14685 / JCM 5260 / KCTC 1825 / NBRC 15652 / NCIMB 11725 / NRRL B-14509 / 104-IA</strain>
    </source>
</reference>
<keyword evidence="3 6" id="KW-0812">Transmembrane</keyword>
<evidence type="ECO:0000256" key="3">
    <source>
        <dbReference type="ARBA" id="ARBA00022692"/>
    </source>
</evidence>
<dbReference type="eggNOG" id="COG0531">
    <property type="taxonomic scope" value="Bacteria"/>
</dbReference>
<name>C8WTC5_ALIAD</name>
<evidence type="ECO:0000256" key="2">
    <source>
        <dbReference type="ARBA" id="ARBA00022475"/>
    </source>
</evidence>
<dbReference type="PANTHER" id="PTHR42770">
    <property type="entry name" value="AMINO ACID TRANSPORTER-RELATED"/>
    <property type="match status" value="1"/>
</dbReference>
<evidence type="ECO:0000256" key="1">
    <source>
        <dbReference type="ARBA" id="ARBA00004651"/>
    </source>
</evidence>
<dbReference type="HOGENOM" id="CLU_007946_18_0_9"/>
<dbReference type="InterPro" id="IPR002293">
    <property type="entry name" value="AA/rel_permease1"/>
</dbReference>
<evidence type="ECO:0000313" key="8">
    <source>
        <dbReference type="Proteomes" id="UP000001917"/>
    </source>
</evidence>
<feature type="transmembrane region" description="Helical" evidence="6">
    <location>
        <begin position="225"/>
        <end position="244"/>
    </location>
</feature>
<reference evidence="8" key="1">
    <citation type="submission" date="2009-09" db="EMBL/GenBank/DDBJ databases">
        <title>The complete chromosome of Alicyclobacillus acidocaldarius subsp. acidocaldarius DSM 446.</title>
        <authorList>
            <consortium name="US DOE Joint Genome Institute (JGI-PGF)"/>
            <person name="Lucas S."/>
            <person name="Copeland A."/>
            <person name="Lapidus A."/>
            <person name="Glavina del Rio T."/>
            <person name="Dalin E."/>
            <person name="Tice H."/>
            <person name="Bruce D."/>
            <person name="Goodwin L."/>
            <person name="Pitluck S."/>
            <person name="Kyrpides N."/>
            <person name="Mavromatis K."/>
            <person name="Ivanova N."/>
            <person name="Ovchinnikova G."/>
            <person name="Chertkov O."/>
            <person name="Sims D."/>
            <person name="Brettin T."/>
            <person name="Detter J.C."/>
            <person name="Han C."/>
            <person name="Larimer F."/>
            <person name="Land M."/>
            <person name="Hauser L."/>
            <person name="Markowitz V."/>
            <person name="Cheng J.-F."/>
            <person name="Hugenholtz P."/>
            <person name="Woyke T."/>
            <person name="Wu D."/>
            <person name="Pukall R."/>
            <person name="Klenk H.-P."/>
            <person name="Eisen J.A."/>
        </authorList>
    </citation>
    <scope>NUCLEOTIDE SEQUENCE [LARGE SCALE GENOMIC DNA]</scope>
    <source>
        <strain evidence="8">ATCC 27009 / DSM 446 / BCRC 14685 / JCM 5260 / KCTC 1825 / NBRC 15652 / NCIMB 11725 / NRRL B-14509 / 104-IA</strain>
    </source>
</reference>
<dbReference type="EMBL" id="CP001727">
    <property type="protein sequence ID" value="ACV57667.1"/>
    <property type="molecule type" value="Genomic_DNA"/>
</dbReference>
<feature type="transmembrane region" description="Helical" evidence="6">
    <location>
        <begin position="278"/>
        <end position="300"/>
    </location>
</feature>
<sequence>MQPSSGPQLAKTLTIGRGVAIALGIVIGAGVLVLPGQAYAQVGDAAVYAWILDAGLVIPLLLIFSELGARYPSAGGAAGFVRSVCGTRLGTLAEFLLMGAFFLGIPAIALSGAAYFGALVGLHGWGLDAWAAAIIVALSVIHVLGTQVSGTVQQVLSFTLVGILSLIACVGLFMHPLMRLHVAPVASWRQSLPVVGMVFFAYTGWEMLSFMGEEFKHPKRDFPLAIAFSYVAIVILYIAVALAVQTDLPQHDPRTIIVPIATLLASVMGPLAGNAVAVLALIIIVANLNGALWAASRLIFAAAREGTLPRRLAVLNTRGVPWVALCACAAVFVGVIGMQIAGWISQPLMFALAGQNFLLIYGLCAIAYVRQASGRWRKGFGIAVGLVCLVVLDSFGWKLVYPCGIAIVTLVLVVLRSRHTGRKRTNQLIE</sequence>
<comment type="subcellular location">
    <subcellularLocation>
        <location evidence="1">Cell membrane</location>
        <topology evidence="1">Multi-pass membrane protein</topology>
    </subcellularLocation>
</comment>
<dbReference type="RefSeq" id="WP_012810029.1">
    <property type="nucleotide sequence ID" value="NC_013205.1"/>
</dbReference>
<keyword evidence="4 6" id="KW-1133">Transmembrane helix</keyword>
<evidence type="ECO:0000313" key="7">
    <source>
        <dbReference type="EMBL" id="ACV57667.1"/>
    </source>
</evidence>
<dbReference type="PANTHER" id="PTHR42770:SF13">
    <property type="entry name" value="L-METHIONINE_BRANCHED-CHAIN AMINO ACID EXPORTER YJEH"/>
    <property type="match status" value="1"/>
</dbReference>
<feature type="transmembrane region" description="Helical" evidence="6">
    <location>
        <begin position="46"/>
        <end position="64"/>
    </location>
</feature>
<dbReference type="Pfam" id="PF13520">
    <property type="entry name" value="AA_permease_2"/>
    <property type="match status" value="1"/>
</dbReference>
<evidence type="ECO:0000256" key="5">
    <source>
        <dbReference type="ARBA" id="ARBA00023136"/>
    </source>
</evidence>
<keyword evidence="5 6" id="KW-0472">Membrane</keyword>
<dbReference type="Proteomes" id="UP000001917">
    <property type="component" value="Chromosome"/>
</dbReference>
<dbReference type="AlphaFoldDB" id="C8WTC5"/>
<keyword evidence="2" id="KW-1003">Cell membrane</keyword>
<feature type="transmembrane region" description="Helical" evidence="6">
    <location>
        <begin position="15"/>
        <end position="34"/>
    </location>
</feature>
<feature type="transmembrane region" description="Helical" evidence="6">
    <location>
        <begin position="129"/>
        <end position="149"/>
    </location>
</feature>
<accession>C8WTC5</accession>
<feature type="transmembrane region" description="Helical" evidence="6">
    <location>
        <begin position="320"/>
        <end position="342"/>
    </location>
</feature>